<keyword evidence="1" id="KW-0175">Coiled coil</keyword>
<comment type="caution">
    <text evidence="3">The sequence shown here is derived from an EMBL/GenBank/DDBJ whole genome shotgun (WGS) entry which is preliminary data.</text>
</comment>
<dbReference type="PANTHER" id="PTHR43941">
    <property type="entry name" value="STRUCTURAL MAINTENANCE OF CHROMOSOMES PROTEIN 2"/>
    <property type="match status" value="1"/>
</dbReference>
<feature type="compositionally biased region" description="Polar residues" evidence="2">
    <location>
        <begin position="135"/>
        <end position="150"/>
    </location>
</feature>
<accession>A0A2C6KS35</accession>
<feature type="coiled-coil region" evidence="1">
    <location>
        <begin position="421"/>
        <end position="465"/>
    </location>
</feature>
<feature type="compositionally biased region" description="Basic and acidic residues" evidence="2">
    <location>
        <begin position="573"/>
        <end position="582"/>
    </location>
</feature>
<feature type="compositionally biased region" description="Low complexity" evidence="2">
    <location>
        <begin position="660"/>
        <end position="674"/>
    </location>
</feature>
<dbReference type="GO" id="GO:0003682">
    <property type="term" value="F:chromatin binding"/>
    <property type="evidence" value="ECO:0007669"/>
    <property type="project" value="TreeGrafter"/>
</dbReference>
<feature type="region of interest" description="Disordered" evidence="2">
    <location>
        <begin position="560"/>
        <end position="582"/>
    </location>
</feature>
<dbReference type="VEuPathDB" id="ToxoDB:CSUI_007001"/>
<proteinExistence type="predicted"/>
<dbReference type="PANTHER" id="PTHR43941:SF1">
    <property type="entry name" value="STRUCTURAL MAINTENANCE OF CHROMOSOMES PROTEIN 2"/>
    <property type="match status" value="1"/>
</dbReference>
<dbReference type="GeneID" id="94430362"/>
<keyword evidence="4" id="KW-1185">Reference proteome</keyword>
<feature type="region of interest" description="Disordered" evidence="2">
    <location>
        <begin position="628"/>
        <end position="674"/>
    </location>
</feature>
<protein>
    <submittedName>
        <fullName evidence="3">Uncharacterized protein</fullName>
    </submittedName>
</protein>
<feature type="compositionally biased region" description="Low complexity" evidence="2">
    <location>
        <begin position="644"/>
        <end position="653"/>
    </location>
</feature>
<evidence type="ECO:0000313" key="3">
    <source>
        <dbReference type="EMBL" id="PHJ19164.1"/>
    </source>
</evidence>
<reference evidence="3 4" key="1">
    <citation type="journal article" date="2017" name="Int. J. Parasitol.">
        <title>The genome of the protozoan parasite Cystoisospora suis and a reverse vaccinology approach to identify vaccine candidates.</title>
        <authorList>
            <person name="Palmieri N."/>
            <person name="Shrestha A."/>
            <person name="Ruttkowski B."/>
            <person name="Beck T."/>
            <person name="Vogl C."/>
            <person name="Tomley F."/>
            <person name="Blake D.P."/>
            <person name="Joachim A."/>
        </authorList>
    </citation>
    <scope>NUCLEOTIDE SEQUENCE [LARGE SCALE GENOMIC DNA]</scope>
    <source>
        <strain evidence="3 4">Wien I</strain>
    </source>
</reference>
<name>A0A2C6KS35_9APIC</name>
<dbReference type="GO" id="GO:0000793">
    <property type="term" value="C:condensed chromosome"/>
    <property type="evidence" value="ECO:0007669"/>
    <property type="project" value="TreeGrafter"/>
</dbReference>
<dbReference type="Proteomes" id="UP000221165">
    <property type="component" value="Unassembled WGS sequence"/>
</dbReference>
<feature type="region of interest" description="Disordered" evidence="2">
    <location>
        <begin position="469"/>
        <end position="509"/>
    </location>
</feature>
<dbReference type="EMBL" id="MIGC01003605">
    <property type="protein sequence ID" value="PHJ19164.1"/>
    <property type="molecule type" value="Genomic_DNA"/>
</dbReference>
<feature type="region of interest" description="Disordered" evidence="2">
    <location>
        <begin position="129"/>
        <end position="153"/>
    </location>
</feature>
<feature type="coiled-coil region" evidence="1">
    <location>
        <begin position="17"/>
        <end position="51"/>
    </location>
</feature>
<feature type="compositionally biased region" description="Basic and acidic residues" evidence="2">
    <location>
        <begin position="628"/>
        <end position="640"/>
    </location>
</feature>
<evidence type="ECO:0000256" key="1">
    <source>
        <dbReference type="SAM" id="Coils"/>
    </source>
</evidence>
<organism evidence="3 4">
    <name type="scientific">Cystoisospora suis</name>
    <dbReference type="NCBI Taxonomy" id="483139"/>
    <lineage>
        <taxon>Eukaryota</taxon>
        <taxon>Sar</taxon>
        <taxon>Alveolata</taxon>
        <taxon>Apicomplexa</taxon>
        <taxon>Conoidasida</taxon>
        <taxon>Coccidia</taxon>
        <taxon>Eucoccidiorida</taxon>
        <taxon>Eimeriorina</taxon>
        <taxon>Sarcocystidae</taxon>
        <taxon>Cystoisospora</taxon>
    </lineage>
</organism>
<feature type="region of interest" description="Disordered" evidence="2">
    <location>
        <begin position="189"/>
        <end position="262"/>
    </location>
</feature>
<dbReference type="GO" id="GO:0000785">
    <property type="term" value="C:chromatin"/>
    <property type="evidence" value="ECO:0007669"/>
    <property type="project" value="TreeGrafter"/>
</dbReference>
<evidence type="ECO:0000313" key="4">
    <source>
        <dbReference type="Proteomes" id="UP000221165"/>
    </source>
</evidence>
<dbReference type="AlphaFoldDB" id="A0A2C6KS35"/>
<dbReference type="RefSeq" id="XP_067920866.1">
    <property type="nucleotide sequence ID" value="XM_068067151.1"/>
</dbReference>
<dbReference type="GO" id="GO:0000796">
    <property type="term" value="C:condensin complex"/>
    <property type="evidence" value="ECO:0007669"/>
    <property type="project" value="TreeGrafter"/>
</dbReference>
<gene>
    <name evidence="3" type="ORF">CSUI_007001</name>
</gene>
<dbReference type="GO" id="GO:0007076">
    <property type="term" value="P:mitotic chromosome condensation"/>
    <property type="evidence" value="ECO:0007669"/>
    <property type="project" value="TreeGrafter"/>
</dbReference>
<evidence type="ECO:0000256" key="2">
    <source>
        <dbReference type="SAM" id="MobiDB-lite"/>
    </source>
</evidence>
<sequence>MTDPTRRLLEHQYDLKVSEKLQEMEMLKSQIRALDDEAALLQQELKSLLQSARTVVASAATLLPKRQRERILRGFSLNPSVLLASPPAMSEAHLLSSSSGEIGSLETQLLLLRSEYRTATLRAQTMRRNLRQREQNQSGSEDQGDHSSAGQVPVPRHEELDAVLQAQDGQLKALRSQILALSTQLTELKKASAARKTSQSSSVDDSSGEVAERGSGGWLLSPDAGSPSTSSEATWDPRRGSVSDVPSSGEGTEGLLPAGETSSAPLSTAVADLQASGVYDRSPTGEVGGGFRPAEVSGAPLSVTGLGPHVLAPGMRTLTPSGTGALHLASARDESRDETLEQRLQRLQQDLDLTRAYKHTTRQAYKHTASYWRDLDTYTRSVWRAREKKKAGRLQSQDGGDPSEMSEADMQLYKLMYEEKAPEKHKEIERLRDEIAKADRREQELEKEIQDLQAAQRKKRLIESQAGGPFAAEQHPSLFPTDGRPSVHPGESGSTAQGSSAMAAPCESIRAPSVATPKIPEVPVQTEVSRIENLIMLTKKKLANARCRIVTRRHAAEKLAASLPPEDSGTYESSRERLQRKEEGVRAAMQEAADHVRELEELETELVRLEAGAPGAGIFGRRRHRYAVRSEARRRAERATGDMAKPTPSASTGAPPPAPAALSASAYSFSTQGD</sequence>